<comment type="caution">
    <text evidence="2">The sequence shown here is derived from an EMBL/GenBank/DDBJ whole genome shotgun (WGS) entry which is preliminary data.</text>
</comment>
<accession>A0A2A9F342</accession>
<gene>
    <name evidence="2" type="ORF">ATJ97_0205</name>
</gene>
<feature type="region of interest" description="Disordered" evidence="1">
    <location>
        <begin position="225"/>
        <end position="259"/>
    </location>
</feature>
<protein>
    <submittedName>
        <fullName evidence="2">Uncharacterized protein</fullName>
    </submittedName>
</protein>
<evidence type="ECO:0000256" key="1">
    <source>
        <dbReference type="SAM" id="MobiDB-lite"/>
    </source>
</evidence>
<dbReference type="Proteomes" id="UP000222106">
    <property type="component" value="Unassembled WGS sequence"/>
</dbReference>
<name>A0A2A9F342_9MICO</name>
<organism evidence="2 3">
    <name type="scientific">Georgenia soli</name>
    <dbReference type="NCBI Taxonomy" id="638953"/>
    <lineage>
        <taxon>Bacteria</taxon>
        <taxon>Bacillati</taxon>
        <taxon>Actinomycetota</taxon>
        <taxon>Actinomycetes</taxon>
        <taxon>Micrococcales</taxon>
        <taxon>Bogoriellaceae</taxon>
        <taxon>Georgenia</taxon>
    </lineage>
</organism>
<dbReference type="EMBL" id="PDJI01000003">
    <property type="protein sequence ID" value="PFG44930.1"/>
    <property type="molecule type" value="Genomic_DNA"/>
</dbReference>
<keyword evidence="3" id="KW-1185">Reference proteome</keyword>
<dbReference type="RefSeq" id="WP_098482143.1">
    <property type="nucleotide sequence ID" value="NZ_PDJI01000003.1"/>
</dbReference>
<dbReference type="AlphaFoldDB" id="A0A2A9F342"/>
<feature type="region of interest" description="Disordered" evidence="1">
    <location>
        <begin position="1"/>
        <end position="20"/>
    </location>
</feature>
<sequence>MPLAAEETTALAQGGPLPDLDTVTAEPQATPVRVSNELAAVEAQARLSRQVTAAKDISPDVIGYTAWTQGQLMAGAAHLLEDHDPARAQLAATLRDQLLSVRVRDPQLAALVPGSQVPFVQSAQLKRYLDAVMRTDLTTSRGDDIRRSMSAIVDHSPTVVQALAKAANAQVYGHRWVVSYAGQDGSASPWGAWHEELDEPRLCTQLDQAATVAAAAQVRAPQAPVRFTPQPPAHKTLAEVSRTRSRPAAPMINKPGLGR</sequence>
<evidence type="ECO:0000313" key="3">
    <source>
        <dbReference type="Proteomes" id="UP000222106"/>
    </source>
</evidence>
<evidence type="ECO:0000313" key="2">
    <source>
        <dbReference type="EMBL" id="PFG44930.1"/>
    </source>
</evidence>
<proteinExistence type="predicted"/>
<reference evidence="2 3" key="1">
    <citation type="submission" date="2017-10" db="EMBL/GenBank/DDBJ databases">
        <title>Sequencing the genomes of 1000 actinobacteria strains.</title>
        <authorList>
            <person name="Klenk H.-P."/>
        </authorList>
    </citation>
    <scope>NUCLEOTIDE SEQUENCE [LARGE SCALE GENOMIC DNA]</scope>
    <source>
        <strain evidence="2 3">DSM 21838</strain>
    </source>
</reference>